<gene>
    <name evidence="8" type="primary">birA</name>
    <name evidence="8" type="ORF">LAX5112_03475</name>
</gene>
<dbReference type="Pfam" id="PF03099">
    <property type="entry name" value="BPL_LplA_LipB"/>
    <property type="match status" value="1"/>
</dbReference>
<dbReference type="Pfam" id="PF02237">
    <property type="entry name" value="BPL_C"/>
    <property type="match status" value="1"/>
</dbReference>
<dbReference type="EC" id="6.3.4.15" evidence="5"/>
<evidence type="ECO:0000313" key="8">
    <source>
        <dbReference type="EMBL" id="CTQ73251.1"/>
    </source>
</evidence>
<evidence type="ECO:0000259" key="7">
    <source>
        <dbReference type="PROSITE" id="PS51733"/>
    </source>
</evidence>
<evidence type="ECO:0000256" key="3">
    <source>
        <dbReference type="ARBA" id="ARBA00022840"/>
    </source>
</evidence>
<evidence type="ECO:0000256" key="6">
    <source>
        <dbReference type="ARBA" id="ARBA00047846"/>
    </source>
</evidence>
<dbReference type="GO" id="GO:0004077">
    <property type="term" value="F:biotin--[biotin carboxyl-carrier protein] ligase activity"/>
    <property type="evidence" value="ECO:0007669"/>
    <property type="project" value="UniProtKB-EC"/>
</dbReference>
<dbReference type="Gene3D" id="3.30.930.10">
    <property type="entry name" value="Bira Bifunctional Protein, Domain 2"/>
    <property type="match status" value="1"/>
</dbReference>
<dbReference type="PANTHER" id="PTHR12835:SF5">
    <property type="entry name" value="BIOTIN--PROTEIN LIGASE"/>
    <property type="match status" value="1"/>
</dbReference>
<dbReference type="SUPFAM" id="SSF50037">
    <property type="entry name" value="C-terminal domain of transcriptional repressors"/>
    <property type="match status" value="1"/>
</dbReference>
<evidence type="ECO:0000256" key="1">
    <source>
        <dbReference type="ARBA" id="ARBA00022598"/>
    </source>
</evidence>
<dbReference type="RefSeq" id="WP_055672867.1">
    <property type="nucleotide sequence ID" value="NZ_CXWD01000014.1"/>
</dbReference>
<dbReference type="InterPro" id="IPR003142">
    <property type="entry name" value="BPL_C"/>
</dbReference>
<proteinExistence type="predicted"/>
<reference evidence="9" key="1">
    <citation type="submission" date="2015-07" db="EMBL/GenBank/DDBJ databases">
        <authorList>
            <person name="Rodrigo-Torres Lidia"/>
            <person name="Arahal R.David."/>
        </authorList>
    </citation>
    <scope>NUCLEOTIDE SEQUENCE [LARGE SCALE GENOMIC DNA]</scope>
    <source>
        <strain evidence="9">CECT 5112</strain>
    </source>
</reference>
<dbReference type="InterPro" id="IPR008988">
    <property type="entry name" value="Transcriptional_repressor_C"/>
</dbReference>
<keyword evidence="3" id="KW-0067">ATP-binding</keyword>
<dbReference type="SUPFAM" id="SSF55681">
    <property type="entry name" value="Class II aaRS and biotin synthetases"/>
    <property type="match status" value="1"/>
</dbReference>
<dbReference type="Gene3D" id="2.30.30.100">
    <property type="match status" value="1"/>
</dbReference>
<evidence type="ECO:0000256" key="4">
    <source>
        <dbReference type="ARBA" id="ARBA00023267"/>
    </source>
</evidence>
<keyword evidence="9" id="KW-1185">Reference proteome</keyword>
<dbReference type="STRING" id="388408.LAX5112_03475"/>
<sequence>MNSPAPHLETKGPAPGAPDFLYEAYETVGSTNALCLERAVSGHPGNLWIRAGVQTAGRGRRGRAWTSPQGNLFASVLLIDPAPLARIGELPLLSAVALAEAVDKAAGTLQLVSLKWPNDLLVYGAKLSGILLEAETLKDGRLAAVMGFGVNCVSHPDPAMYQATDLRGLGFQVSADSLFAALAETLAKYLAIWHQPDGFDRIRRQWLKRAAHLGQKITVRAAQEEITGIFDDLDASGHLVLRLDNGQKRTVYAGDVFLSGE</sequence>
<accession>A0A0M7AF57</accession>
<dbReference type="PROSITE" id="PS51733">
    <property type="entry name" value="BPL_LPL_CATALYTIC"/>
    <property type="match status" value="1"/>
</dbReference>
<evidence type="ECO:0000313" key="9">
    <source>
        <dbReference type="Proteomes" id="UP000053235"/>
    </source>
</evidence>
<dbReference type="AlphaFoldDB" id="A0A0M7AF57"/>
<dbReference type="InterPro" id="IPR004143">
    <property type="entry name" value="BPL_LPL_catalytic"/>
</dbReference>
<evidence type="ECO:0000256" key="2">
    <source>
        <dbReference type="ARBA" id="ARBA00022741"/>
    </source>
</evidence>
<dbReference type="GO" id="GO:0005737">
    <property type="term" value="C:cytoplasm"/>
    <property type="evidence" value="ECO:0007669"/>
    <property type="project" value="TreeGrafter"/>
</dbReference>
<protein>
    <recommendedName>
        <fullName evidence="5">biotin--[biotin carboxyl-carrier protein] ligase</fullName>
        <ecNumber evidence="5">6.3.4.15</ecNumber>
    </recommendedName>
</protein>
<dbReference type="Proteomes" id="UP000053235">
    <property type="component" value="Unassembled WGS sequence"/>
</dbReference>
<comment type="catalytic activity">
    <reaction evidence="6">
        <text>biotin + L-lysyl-[protein] + ATP = N(6)-biotinyl-L-lysyl-[protein] + AMP + diphosphate + H(+)</text>
        <dbReference type="Rhea" id="RHEA:11756"/>
        <dbReference type="Rhea" id="RHEA-COMP:9752"/>
        <dbReference type="Rhea" id="RHEA-COMP:10505"/>
        <dbReference type="ChEBI" id="CHEBI:15378"/>
        <dbReference type="ChEBI" id="CHEBI:29969"/>
        <dbReference type="ChEBI" id="CHEBI:30616"/>
        <dbReference type="ChEBI" id="CHEBI:33019"/>
        <dbReference type="ChEBI" id="CHEBI:57586"/>
        <dbReference type="ChEBI" id="CHEBI:83144"/>
        <dbReference type="ChEBI" id="CHEBI:456215"/>
        <dbReference type="EC" id="6.3.4.15"/>
    </reaction>
</comment>
<dbReference type="NCBIfam" id="TIGR00121">
    <property type="entry name" value="birA_ligase"/>
    <property type="match status" value="1"/>
</dbReference>
<dbReference type="PANTHER" id="PTHR12835">
    <property type="entry name" value="BIOTIN PROTEIN LIGASE"/>
    <property type="match status" value="1"/>
</dbReference>
<name>A0A0M7AF57_9HYPH</name>
<keyword evidence="1" id="KW-0436">Ligase</keyword>
<feature type="domain" description="BPL/LPL catalytic" evidence="7">
    <location>
        <begin position="21"/>
        <end position="194"/>
    </location>
</feature>
<dbReference type="EMBL" id="CXWD01000014">
    <property type="protein sequence ID" value="CTQ73251.1"/>
    <property type="molecule type" value="Genomic_DNA"/>
</dbReference>
<keyword evidence="2" id="KW-0547">Nucleotide-binding</keyword>
<organism evidence="8 9">
    <name type="scientific">Roseibium alexandrii</name>
    <dbReference type="NCBI Taxonomy" id="388408"/>
    <lineage>
        <taxon>Bacteria</taxon>
        <taxon>Pseudomonadati</taxon>
        <taxon>Pseudomonadota</taxon>
        <taxon>Alphaproteobacteria</taxon>
        <taxon>Hyphomicrobiales</taxon>
        <taxon>Stappiaceae</taxon>
        <taxon>Roseibium</taxon>
    </lineage>
</organism>
<keyword evidence="4" id="KW-0092">Biotin</keyword>
<dbReference type="InterPro" id="IPR045864">
    <property type="entry name" value="aa-tRNA-synth_II/BPL/LPL"/>
</dbReference>
<dbReference type="CDD" id="cd16442">
    <property type="entry name" value="BPL"/>
    <property type="match status" value="1"/>
</dbReference>
<dbReference type="GO" id="GO:0005524">
    <property type="term" value="F:ATP binding"/>
    <property type="evidence" value="ECO:0007669"/>
    <property type="project" value="UniProtKB-KW"/>
</dbReference>
<evidence type="ECO:0000256" key="5">
    <source>
        <dbReference type="ARBA" id="ARBA00024227"/>
    </source>
</evidence>
<dbReference type="OrthoDB" id="9807064at2"/>
<dbReference type="InterPro" id="IPR004408">
    <property type="entry name" value="Biotin_CoA_COase_ligase"/>
</dbReference>